<evidence type="ECO:0000313" key="2">
    <source>
        <dbReference type="Proteomes" id="UP000294656"/>
    </source>
</evidence>
<organism evidence="1 2">
    <name type="scientific">Marinomonas balearica</name>
    <dbReference type="NCBI Taxonomy" id="491947"/>
    <lineage>
        <taxon>Bacteria</taxon>
        <taxon>Pseudomonadati</taxon>
        <taxon>Pseudomonadota</taxon>
        <taxon>Gammaproteobacteria</taxon>
        <taxon>Oceanospirillales</taxon>
        <taxon>Oceanospirillaceae</taxon>
        <taxon>Marinomonas</taxon>
    </lineage>
</organism>
<dbReference type="Gene3D" id="2.60.120.10">
    <property type="entry name" value="Jelly Rolls"/>
    <property type="match status" value="1"/>
</dbReference>
<accession>A0A4R6MDA9</accession>
<dbReference type="RefSeq" id="WP_133502519.1">
    <property type="nucleotide sequence ID" value="NZ_SNXC01000009.1"/>
</dbReference>
<dbReference type="EMBL" id="SNXC01000009">
    <property type="protein sequence ID" value="TDO99678.1"/>
    <property type="molecule type" value="Genomic_DNA"/>
</dbReference>
<sequence length="234" mass="26460">MSSVVSASTHVTHLIGSQSTKTVLHNTSNIKISLVDTLQEDAPSQFSIYPSDAFIFVVEGQLFLRTTDEENSLKAHQGSWLYYQNACQIVMLSENAKYLVFELKKQFTDSQKQMTKVANGQAQKHKDKDGLLHWTLSESDFSRFEVLFFPPNYKSARHYFKNSAQYLFNLGQGRQSIELIGGQSEPMNIPDFGLFLNTKESLSFVNVKHASIPVLRVFTPPPKSGRVFVLKKSD</sequence>
<dbReference type="AlphaFoldDB" id="A0A4R6MDA9"/>
<comment type="caution">
    <text evidence="1">The sequence shown here is derived from an EMBL/GenBank/DDBJ whole genome shotgun (WGS) entry which is preliminary data.</text>
</comment>
<keyword evidence="2" id="KW-1185">Reference proteome</keyword>
<name>A0A4R6MDA9_9GAMM</name>
<dbReference type="Proteomes" id="UP000294656">
    <property type="component" value="Unassembled WGS sequence"/>
</dbReference>
<evidence type="ECO:0000313" key="1">
    <source>
        <dbReference type="EMBL" id="TDO99678.1"/>
    </source>
</evidence>
<gene>
    <name evidence="1" type="ORF">DFP79_0665</name>
</gene>
<evidence type="ECO:0008006" key="3">
    <source>
        <dbReference type="Google" id="ProtNLM"/>
    </source>
</evidence>
<protein>
    <recommendedName>
        <fullName evidence="3">Quercetin 2,3-dioxygenase C-terminal cupin domain-containing protein</fullName>
    </recommendedName>
</protein>
<dbReference type="OrthoDB" id="6104526at2"/>
<proteinExistence type="predicted"/>
<dbReference type="InterPro" id="IPR014710">
    <property type="entry name" value="RmlC-like_jellyroll"/>
</dbReference>
<reference evidence="1 2" key="1">
    <citation type="submission" date="2019-03" db="EMBL/GenBank/DDBJ databases">
        <title>Genomic Encyclopedia of Type Strains, Phase III (KMG-III): the genomes of soil and plant-associated and newly described type strains.</title>
        <authorList>
            <person name="Whitman W."/>
        </authorList>
    </citation>
    <scope>NUCLEOTIDE SEQUENCE [LARGE SCALE GENOMIC DNA]</scope>
    <source>
        <strain evidence="1 2">CECT 7378</strain>
    </source>
</reference>